<keyword evidence="4 8" id="KW-0560">Oxidoreductase</keyword>
<feature type="chain" id="PRO_5040763670" description="Cytochrome P450" evidence="10">
    <location>
        <begin position="23"/>
        <end position="626"/>
    </location>
</feature>
<evidence type="ECO:0000256" key="2">
    <source>
        <dbReference type="ARBA" id="ARBA00022617"/>
    </source>
</evidence>
<keyword evidence="2 7" id="KW-0349">Heme</keyword>
<dbReference type="OrthoDB" id="2843at2759"/>
<evidence type="ECO:0000313" key="11">
    <source>
        <dbReference type="EMBL" id="GMI00177.1"/>
    </source>
</evidence>
<evidence type="ECO:0000256" key="7">
    <source>
        <dbReference type="PIRSR" id="PIRSR602401-1"/>
    </source>
</evidence>
<comment type="cofactor">
    <cofactor evidence="7">
        <name>heme</name>
        <dbReference type="ChEBI" id="CHEBI:30413"/>
    </cofactor>
</comment>
<dbReference type="GO" id="GO:0004497">
    <property type="term" value="F:monooxygenase activity"/>
    <property type="evidence" value="ECO:0007669"/>
    <property type="project" value="UniProtKB-KW"/>
</dbReference>
<dbReference type="Proteomes" id="UP001165122">
    <property type="component" value="Unassembled WGS sequence"/>
</dbReference>
<gene>
    <name evidence="11" type="ORF">TrLO_g11705</name>
</gene>
<evidence type="ECO:0000256" key="10">
    <source>
        <dbReference type="SAM" id="SignalP"/>
    </source>
</evidence>
<feature type="region of interest" description="Disordered" evidence="9">
    <location>
        <begin position="586"/>
        <end position="606"/>
    </location>
</feature>
<dbReference type="PANTHER" id="PTHR24291">
    <property type="entry name" value="CYTOCHROME P450 FAMILY 4"/>
    <property type="match status" value="1"/>
</dbReference>
<dbReference type="GO" id="GO:0005506">
    <property type="term" value="F:iron ion binding"/>
    <property type="evidence" value="ECO:0007669"/>
    <property type="project" value="InterPro"/>
</dbReference>
<evidence type="ECO:0008006" key="13">
    <source>
        <dbReference type="Google" id="ProtNLM"/>
    </source>
</evidence>
<dbReference type="PROSITE" id="PS00086">
    <property type="entry name" value="CYTOCHROME_P450"/>
    <property type="match status" value="1"/>
</dbReference>
<evidence type="ECO:0000256" key="4">
    <source>
        <dbReference type="ARBA" id="ARBA00023002"/>
    </source>
</evidence>
<protein>
    <recommendedName>
        <fullName evidence="13">Cytochrome P450</fullName>
    </recommendedName>
</protein>
<keyword evidence="5 7" id="KW-0408">Iron</keyword>
<dbReference type="PANTHER" id="PTHR24291:SF50">
    <property type="entry name" value="BIFUNCTIONAL ALBAFLAVENONE MONOOXYGENASE_TERPENE SYNTHASE"/>
    <property type="match status" value="1"/>
</dbReference>
<dbReference type="PRINTS" id="PR00385">
    <property type="entry name" value="P450"/>
</dbReference>
<comment type="caution">
    <text evidence="11">The sequence shown here is derived from an EMBL/GenBank/DDBJ whole genome shotgun (WGS) entry which is preliminary data.</text>
</comment>
<evidence type="ECO:0000313" key="12">
    <source>
        <dbReference type="Proteomes" id="UP001165122"/>
    </source>
</evidence>
<evidence type="ECO:0000256" key="5">
    <source>
        <dbReference type="ARBA" id="ARBA00023004"/>
    </source>
</evidence>
<sequence>MFSPVNSIHLLILLALCDITWSFVPSPPLSRNSQRTFTPNTRSTRLRVLEDEKTDVENALKINDKDIVKSESEGLPWWWNLVWDLDMMSLGPPGTPMTLGDTANVFRTNIEQIYGDYPSKDNCPLAEGALDDLASGTMFIGLQRYFNSYSSPYKLCFGPKSFLVVSDPVQAKHVLLDANVNYDKGILAEILEEVMGQGLIPASPELWKVRRKQIVPGFHKAWLEHMVGVFSYCNQPLITKLNEMAENNERVDMEEKFCSVALDIIGKTVFNYDFGSVTKESPVIKAVYSALVETEHRSMTPAPYWKIPGANTVVPRLRKFRSNLKILDDTLNELIGIAKDTRQVEDIEELESRDYANVKDPSLLRFLVDMRGADIDNKQLRDDLMTMLIAGHETTAAVLTWALFELKRNPEEMKKVRDEIDEVIGDRMPNYEDIKKMLKVRLVIAETLRMYPEPPLLIRRCRTEDTLPKGHKDNSEGTVIRGMDMFLSVYNIHRSPRYWLEPDKFDPERFLRKFENPDVEGWRGFDPARWEGRLYPNEGSADFAYLPFGGGARKCVGDEFALLEATCTLAIILRRFDFDFDGQESEEKGGKYDDHPQGLDHPVGMRTGATIHTRKGLWMKVKKRDM</sequence>
<dbReference type="InterPro" id="IPR017972">
    <property type="entry name" value="Cyt_P450_CS"/>
</dbReference>
<dbReference type="Pfam" id="PF00067">
    <property type="entry name" value="p450"/>
    <property type="match status" value="1"/>
</dbReference>
<dbReference type="InterPro" id="IPR050196">
    <property type="entry name" value="Cytochrome_P450_Monoox"/>
</dbReference>
<name>A0A9W7C1B9_9STRA</name>
<evidence type="ECO:0000256" key="6">
    <source>
        <dbReference type="ARBA" id="ARBA00023033"/>
    </source>
</evidence>
<dbReference type="InterPro" id="IPR036396">
    <property type="entry name" value="Cyt_P450_sf"/>
</dbReference>
<evidence type="ECO:0000256" key="8">
    <source>
        <dbReference type="RuleBase" id="RU000461"/>
    </source>
</evidence>
<feature type="compositionally biased region" description="Basic and acidic residues" evidence="9">
    <location>
        <begin position="586"/>
        <end position="598"/>
    </location>
</feature>
<dbReference type="InterPro" id="IPR002401">
    <property type="entry name" value="Cyt_P450_E_grp-I"/>
</dbReference>
<dbReference type="AlphaFoldDB" id="A0A9W7C1B9"/>
<evidence type="ECO:0000256" key="3">
    <source>
        <dbReference type="ARBA" id="ARBA00022723"/>
    </source>
</evidence>
<dbReference type="CDD" id="cd11046">
    <property type="entry name" value="CYP97"/>
    <property type="match status" value="1"/>
</dbReference>
<reference evidence="12" key="1">
    <citation type="journal article" date="2023" name="Commun. Biol.">
        <title>Genome analysis of Parmales, the sister group of diatoms, reveals the evolutionary specialization of diatoms from phago-mixotrophs to photoautotrophs.</title>
        <authorList>
            <person name="Ban H."/>
            <person name="Sato S."/>
            <person name="Yoshikawa S."/>
            <person name="Yamada K."/>
            <person name="Nakamura Y."/>
            <person name="Ichinomiya M."/>
            <person name="Sato N."/>
            <person name="Blanc-Mathieu R."/>
            <person name="Endo H."/>
            <person name="Kuwata A."/>
            <person name="Ogata H."/>
        </authorList>
    </citation>
    <scope>NUCLEOTIDE SEQUENCE [LARGE SCALE GENOMIC DNA]</scope>
    <source>
        <strain evidence="12">NIES 3700</strain>
    </source>
</reference>
<keyword evidence="12" id="KW-1185">Reference proteome</keyword>
<organism evidence="11 12">
    <name type="scientific">Triparma laevis f. longispina</name>
    <dbReference type="NCBI Taxonomy" id="1714387"/>
    <lineage>
        <taxon>Eukaryota</taxon>
        <taxon>Sar</taxon>
        <taxon>Stramenopiles</taxon>
        <taxon>Ochrophyta</taxon>
        <taxon>Bolidophyceae</taxon>
        <taxon>Parmales</taxon>
        <taxon>Triparmaceae</taxon>
        <taxon>Triparma</taxon>
    </lineage>
</organism>
<comment type="similarity">
    <text evidence="1 8">Belongs to the cytochrome P450 family.</text>
</comment>
<dbReference type="SUPFAM" id="SSF48264">
    <property type="entry name" value="Cytochrome P450"/>
    <property type="match status" value="1"/>
</dbReference>
<keyword evidence="6 8" id="KW-0503">Monooxygenase</keyword>
<dbReference type="GO" id="GO:0020037">
    <property type="term" value="F:heme binding"/>
    <property type="evidence" value="ECO:0007669"/>
    <property type="project" value="InterPro"/>
</dbReference>
<keyword evidence="3 7" id="KW-0479">Metal-binding</keyword>
<proteinExistence type="inferred from homology"/>
<dbReference type="GO" id="GO:0016705">
    <property type="term" value="F:oxidoreductase activity, acting on paired donors, with incorporation or reduction of molecular oxygen"/>
    <property type="evidence" value="ECO:0007669"/>
    <property type="project" value="InterPro"/>
</dbReference>
<dbReference type="Gene3D" id="1.10.630.10">
    <property type="entry name" value="Cytochrome P450"/>
    <property type="match status" value="1"/>
</dbReference>
<evidence type="ECO:0000256" key="1">
    <source>
        <dbReference type="ARBA" id="ARBA00010617"/>
    </source>
</evidence>
<dbReference type="InterPro" id="IPR001128">
    <property type="entry name" value="Cyt_P450"/>
</dbReference>
<accession>A0A9W7C1B9</accession>
<keyword evidence="10" id="KW-0732">Signal</keyword>
<dbReference type="PRINTS" id="PR00463">
    <property type="entry name" value="EP450I"/>
</dbReference>
<dbReference type="EMBL" id="BRXW01000019">
    <property type="protein sequence ID" value="GMI00177.1"/>
    <property type="molecule type" value="Genomic_DNA"/>
</dbReference>
<feature type="binding site" description="axial binding residue" evidence="7">
    <location>
        <position position="555"/>
    </location>
    <ligand>
        <name>heme</name>
        <dbReference type="ChEBI" id="CHEBI:30413"/>
    </ligand>
    <ligandPart>
        <name>Fe</name>
        <dbReference type="ChEBI" id="CHEBI:18248"/>
    </ligandPart>
</feature>
<feature type="signal peptide" evidence="10">
    <location>
        <begin position="1"/>
        <end position="22"/>
    </location>
</feature>
<evidence type="ECO:0000256" key="9">
    <source>
        <dbReference type="SAM" id="MobiDB-lite"/>
    </source>
</evidence>